<feature type="compositionally biased region" description="Gly residues" evidence="2">
    <location>
        <begin position="156"/>
        <end position="165"/>
    </location>
</feature>
<feature type="region of interest" description="Disordered" evidence="2">
    <location>
        <begin position="125"/>
        <end position="165"/>
    </location>
</feature>
<evidence type="ECO:0000256" key="1">
    <source>
        <dbReference type="ARBA" id="ARBA00023054"/>
    </source>
</evidence>
<dbReference type="PANTHER" id="PTHR18870">
    <property type="entry name" value="PROTEIN TAG-278-RELATED"/>
    <property type="match status" value="1"/>
</dbReference>
<protein>
    <submittedName>
        <fullName evidence="3">Uncharacterized protein</fullName>
    </submittedName>
</protein>
<proteinExistence type="predicted"/>
<feature type="compositionally biased region" description="Basic and acidic residues" evidence="2">
    <location>
        <begin position="125"/>
        <end position="155"/>
    </location>
</feature>
<evidence type="ECO:0000313" key="3">
    <source>
        <dbReference type="EMBL" id="MEQ2171868.1"/>
    </source>
</evidence>
<accession>A0ABV0NMW1</accession>
<reference evidence="3 4" key="1">
    <citation type="submission" date="2021-06" db="EMBL/GenBank/DDBJ databases">
        <authorList>
            <person name="Palmer J.M."/>
        </authorList>
    </citation>
    <scope>NUCLEOTIDE SEQUENCE [LARGE SCALE GENOMIC DNA]</scope>
    <source>
        <strain evidence="3 4">GA_2019</strain>
        <tissue evidence="3">Muscle</tissue>
    </source>
</reference>
<sequence length="165" mass="19871">MAARVRLQHHERDRMSRSIRRPLAGFLNDFCFYSQECKKLREELREEHQEDKTSALAQLTQSKEQELNNARESWQRKVEDLLEQISLLKQSLEMQLSQSQSSLQQLQHQFSQEREHLRMQLDELQTEHQRRQQRLQEAHRCAMQDMEHTRQHDLKVGGGKVTQKR</sequence>
<gene>
    <name evidence="3" type="ORF">GOODEAATRI_015005</name>
</gene>
<keyword evidence="1" id="KW-0175">Coiled coil</keyword>
<organism evidence="3 4">
    <name type="scientific">Goodea atripinnis</name>
    <dbReference type="NCBI Taxonomy" id="208336"/>
    <lineage>
        <taxon>Eukaryota</taxon>
        <taxon>Metazoa</taxon>
        <taxon>Chordata</taxon>
        <taxon>Craniata</taxon>
        <taxon>Vertebrata</taxon>
        <taxon>Euteleostomi</taxon>
        <taxon>Actinopterygii</taxon>
        <taxon>Neopterygii</taxon>
        <taxon>Teleostei</taxon>
        <taxon>Neoteleostei</taxon>
        <taxon>Acanthomorphata</taxon>
        <taxon>Ovalentaria</taxon>
        <taxon>Atherinomorphae</taxon>
        <taxon>Cyprinodontiformes</taxon>
        <taxon>Goodeidae</taxon>
        <taxon>Goodea</taxon>
    </lineage>
</organism>
<keyword evidence="4" id="KW-1185">Reference proteome</keyword>
<dbReference type="EMBL" id="JAHRIO010041067">
    <property type="protein sequence ID" value="MEQ2171868.1"/>
    <property type="molecule type" value="Genomic_DNA"/>
</dbReference>
<evidence type="ECO:0000313" key="4">
    <source>
        <dbReference type="Proteomes" id="UP001476798"/>
    </source>
</evidence>
<evidence type="ECO:0000256" key="2">
    <source>
        <dbReference type="SAM" id="MobiDB-lite"/>
    </source>
</evidence>
<dbReference type="Proteomes" id="UP001476798">
    <property type="component" value="Unassembled WGS sequence"/>
</dbReference>
<name>A0ABV0NMW1_9TELE</name>
<comment type="caution">
    <text evidence="3">The sequence shown here is derived from an EMBL/GenBank/DDBJ whole genome shotgun (WGS) entry which is preliminary data.</text>
</comment>
<dbReference type="PANTHER" id="PTHR18870:SF7">
    <property type="entry name" value="PROTEIN FAM184A"/>
    <property type="match status" value="1"/>
</dbReference>